<name>A0AAU7RNM5_9HYPH</name>
<evidence type="ECO:0000256" key="1">
    <source>
        <dbReference type="SAM" id="Phobius"/>
    </source>
</evidence>
<sequence>MRSDPRFVELIEEFPELADASIIIEKELYAHFGLLFFTFALVEHSLINFAVFDAMGKAIRNNSLRSRTEWEDAFDRNYEKAKSLSLGNLIKTIRDIPELATDFGEIAKMKAERDYFAHHFFRDEIVYFKSDDRGWLLLFKLQEVRQRAHKLEDRLKPQFDLMCGRYGLPRPTSEQLTQTLNEYENETAVAVSNGTARFGWEK</sequence>
<dbReference type="EMBL" id="CP157960">
    <property type="protein sequence ID" value="XBT91780.1"/>
    <property type="molecule type" value="Genomic_DNA"/>
</dbReference>
<accession>A0AAU7RNM5</accession>
<organism evidence="2">
    <name type="scientific">Rhizobium sp. ZPR3</name>
    <dbReference type="NCBI Taxonomy" id="3158967"/>
    <lineage>
        <taxon>Bacteria</taxon>
        <taxon>Pseudomonadati</taxon>
        <taxon>Pseudomonadota</taxon>
        <taxon>Alphaproteobacteria</taxon>
        <taxon>Hyphomicrobiales</taxon>
        <taxon>Rhizobiaceae</taxon>
        <taxon>Rhizobium/Agrobacterium group</taxon>
        <taxon>Rhizobium</taxon>
    </lineage>
</organism>
<evidence type="ECO:0008006" key="3">
    <source>
        <dbReference type="Google" id="ProtNLM"/>
    </source>
</evidence>
<dbReference type="AlphaFoldDB" id="A0AAU7RNM5"/>
<gene>
    <name evidence="2" type="ORF">ABM479_13285</name>
</gene>
<keyword evidence="1" id="KW-0812">Transmembrane</keyword>
<reference evidence="2" key="1">
    <citation type="submission" date="2024-06" db="EMBL/GenBank/DDBJ databases">
        <authorList>
            <person name="Li T."/>
            <person name="Gao R."/>
        </authorList>
    </citation>
    <scope>NUCLEOTIDE SEQUENCE</scope>
    <source>
        <strain evidence="2">ZPR3</strain>
    </source>
</reference>
<protein>
    <recommendedName>
        <fullName evidence="3">HEPN AbiU2-like domain-containing protein</fullName>
    </recommendedName>
</protein>
<proteinExistence type="predicted"/>
<feature type="transmembrane region" description="Helical" evidence="1">
    <location>
        <begin position="28"/>
        <end position="52"/>
    </location>
</feature>
<dbReference type="RefSeq" id="WP_349956336.1">
    <property type="nucleotide sequence ID" value="NZ_CP157960.1"/>
</dbReference>
<evidence type="ECO:0000313" key="2">
    <source>
        <dbReference type="EMBL" id="XBT91780.1"/>
    </source>
</evidence>
<keyword evidence="1" id="KW-1133">Transmembrane helix</keyword>
<keyword evidence="1" id="KW-0472">Membrane</keyword>